<dbReference type="RefSeq" id="WP_353866291.1">
    <property type="nucleotide sequence ID" value="NZ_CP088295.1"/>
</dbReference>
<organism evidence="3 4">
    <name type="scientific">Svornostia abyssi</name>
    <dbReference type="NCBI Taxonomy" id="2898438"/>
    <lineage>
        <taxon>Bacteria</taxon>
        <taxon>Bacillati</taxon>
        <taxon>Actinomycetota</taxon>
        <taxon>Thermoleophilia</taxon>
        <taxon>Solirubrobacterales</taxon>
        <taxon>Baekduiaceae</taxon>
        <taxon>Svornostia</taxon>
    </lineage>
</organism>
<name>A0ABY5PMS0_9ACTN</name>
<dbReference type="InterPro" id="IPR036465">
    <property type="entry name" value="vWFA_dom_sf"/>
</dbReference>
<dbReference type="PANTHER" id="PTHR10579">
    <property type="entry name" value="CALCIUM-ACTIVATED CHLORIDE CHANNEL REGULATOR"/>
    <property type="match status" value="1"/>
</dbReference>
<dbReference type="Pfam" id="PF13531">
    <property type="entry name" value="SBP_bac_11"/>
    <property type="match status" value="1"/>
</dbReference>
<dbReference type="SUPFAM" id="SSF53850">
    <property type="entry name" value="Periplasmic binding protein-like II"/>
    <property type="match status" value="1"/>
</dbReference>
<sequence length="561" mass="60597">MRTGRLLVILVAIGAVAIAAIVSLGGSDDGGGGSTNASKPAGNAVRVPFAYSPEKEELLAPLVAEFNKDAPEVGGRPVFVEGQVVSSGEAQEKIGKQQLRPVAWSPASSLWGRLLNFQADQEWAPADNPPIVRTPLVIAMWEPLAQTLGWPKKQIGFDRILELATSERGWAAYGKPEYGAFKLGHTNPDFSTSGLSAVAAEYYAATGKREGLTVEDVEKPAVRKQIRDIERSIVHYGDTTLFFAEQMKKYGPAYASAVAMEEVTLLDFNRDRGGQPKLVAIYPREGTFDSDNPFIVLNAPWVTPEQRQGAEAFQKFLAERITPEVAAKAGFRPGDPDATPIPPITKENGADPAQPKRSLSLPEPRVLARIKSAWREDRKPANIQLVFDTSGSMGEEGKLEEAKRGLQTFFTQLSPRDRVGLIAFNDRVFPLVDVATFGSNQAELQRTVAGLLPEGQTAAYDAIGDGVGKIIALNDDTRINAVVALTDGEDNQSSSTVEQLVQALERQNGQEGEPVRVYTIAYGSQANKAALERIAQASGGKAFTGDPKQIEAVYRSISSFF</sequence>
<evidence type="ECO:0000313" key="4">
    <source>
        <dbReference type="Proteomes" id="UP001058860"/>
    </source>
</evidence>
<dbReference type="PANTHER" id="PTHR10579:SF43">
    <property type="entry name" value="ZINC FINGER (C3HC4-TYPE RING FINGER) FAMILY PROTEIN"/>
    <property type="match status" value="1"/>
</dbReference>
<dbReference type="SMART" id="SM00327">
    <property type="entry name" value="VWA"/>
    <property type="match status" value="1"/>
</dbReference>
<dbReference type="Gene3D" id="3.40.50.410">
    <property type="entry name" value="von Willebrand factor, type A domain"/>
    <property type="match status" value="1"/>
</dbReference>
<feature type="region of interest" description="Disordered" evidence="1">
    <location>
        <begin position="329"/>
        <end position="358"/>
    </location>
</feature>
<accession>A0ABY5PMS0</accession>
<dbReference type="CDD" id="cd00198">
    <property type="entry name" value="vWFA"/>
    <property type="match status" value="1"/>
</dbReference>
<dbReference type="EMBL" id="CP088295">
    <property type="protein sequence ID" value="UUY05850.1"/>
    <property type="molecule type" value="Genomic_DNA"/>
</dbReference>
<evidence type="ECO:0000313" key="3">
    <source>
        <dbReference type="EMBL" id="UUY05850.1"/>
    </source>
</evidence>
<keyword evidence="4" id="KW-1185">Reference proteome</keyword>
<proteinExistence type="predicted"/>
<protein>
    <submittedName>
        <fullName evidence="3">VWA domain-containing protein</fullName>
    </submittedName>
</protein>
<dbReference type="Proteomes" id="UP001058860">
    <property type="component" value="Chromosome"/>
</dbReference>
<gene>
    <name evidence="3" type="ORF">LRS13_10125</name>
</gene>
<evidence type="ECO:0000256" key="1">
    <source>
        <dbReference type="SAM" id="MobiDB-lite"/>
    </source>
</evidence>
<dbReference type="PROSITE" id="PS50234">
    <property type="entry name" value="VWFA"/>
    <property type="match status" value="1"/>
</dbReference>
<feature type="domain" description="VWFA" evidence="2">
    <location>
        <begin position="382"/>
        <end position="561"/>
    </location>
</feature>
<dbReference type="Pfam" id="PF00092">
    <property type="entry name" value="VWA"/>
    <property type="match status" value="1"/>
</dbReference>
<evidence type="ECO:0000259" key="2">
    <source>
        <dbReference type="PROSITE" id="PS50234"/>
    </source>
</evidence>
<dbReference type="InterPro" id="IPR002035">
    <property type="entry name" value="VWF_A"/>
</dbReference>
<dbReference type="InterPro" id="IPR051266">
    <property type="entry name" value="CLCR"/>
</dbReference>
<dbReference type="SUPFAM" id="SSF53300">
    <property type="entry name" value="vWA-like"/>
    <property type="match status" value="1"/>
</dbReference>
<reference evidence="4" key="1">
    <citation type="submission" date="2021-11" db="EMBL/GenBank/DDBJ databases">
        <title>Cultivation dependent microbiological survey of springs from the worlds oldest radium mine currently devoted to the extraction of radon-saturated water.</title>
        <authorList>
            <person name="Kapinusova G."/>
            <person name="Smrhova T."/>
            <person name="Strejcek M."/>
            <person name="Suman J."/>
            <person name="Jani K."/>
            <person name="Pajer P."/>
            <person name="Uhlik O."/>
        </authorList>
    </citation>
    <scope>NUCLEOTIDE SEQUENCE [LARGE SCALE GENOMIC DNA]</scope>
    <source>
        <strain evidence="4">J379</strain>
    </source>
</reference>